<gene>
    <name evidence="2" type="ORF">ETD83_18045</name>
</gene>
<feature type="domain" description="DUF4158" evidence="1">
    <location>
        <begin position="20"/>
        <end position="165"/>
    </location>
</feature>
<dbReference type="OrthoDB" id="3698941at2"/>
<accession>A0A5C4JAX3</accession>
<dbReference type="Pfam" id="PF13700">
    <property type="entry name" value="DUF4158"/>
    <property type="match status" value="1"/>
</dbReference>
<organism evidence="2 3">
    <name type="scientific">Actinomadura soli</name>
    <dbReference type="NCBI Taxonomy" id="2508997"/>
    <lineage>
        <taxon>Bacteria</taxon>
        <taxon>Bacillati</taxon>
        <taxon>Actinomycetota</taxon>
        <taxon>Actinomycetes</taxon>
        <taxon>Streptosporangiales</taxon>
        <taxon>Thermomonosporaceae</taxon>
        <taxon>Actinomadura</taxon>
    </lineage>
</organism>
<proteinExistence type="predicted"/>
<keyword evidence="3" id="KW-1185">Reference proteome</keyword>
<comment type="caution">
    <text evidence="2">The sequence shown here is derived from an EMBL/GenBank/DDBJ whole genome shotgun (WGS) entry which is preliminary data.</text>
</comment>
<dbReference type="AlphaFoldDB" id="A0A5C4JAX3"/>
<dbReference type="Proteomes" id="UP000309174">
    <property type="component" value="Unassembled WGS sequence"/>
</dbReference>
<name>A0A5C4JAX3_9ACTN</name>
<dbReference type="InterPro" id="IPR025296">
    <property type="entry name" value="DUF4158"/>
</dbReference>
<evidence type="ECO:0000313" key="2">
    <source>
        <dbReference type="EMBL" id="TMQ99255.1"/>
    </source>
</evidence>
<reference evidence="2 3" key="1">
    <citation type="submission" date="2019-05" db="EMBL/GenBank/DDBJ databases">
        <title>Draft genome sequence of Actinomadura sp. 14C53.</title>
        <authorList>
            <person name="Saricaoglu S."/>
            <person name="Isik K."/>
        </authorList>
    </citation>
    <scope>NUCLEOTIDE SEQUENCE [LARGE SCALE GENOMIC DNA]</scope>
    <source>
        <strain evidence="2 3">14C53</strain>
    </source>
</reference>
<evidence type="ECO:0000259" key="1">
    <source>
        <dbReference type="Pfam" id="PF13700"/>
    </source>
</evidence>
<evidence type="ECO:0000313" key="3">
    <source>
        <dbReference type="Proteomes" id="UP000309174"/>
    </source>
</evidence>
<protein>
    <submittedName>
        <fullName evidence="2">DUF4158 domain-containing protein</fullName>
    </submittedName>
</protein>
<sequence>MGWSCGRVSIVVVGGSGDLGELVEHWTLLDDERGLVAGKRDATRLGLVVALKFYIRHGRFPRGRVELSDDVVEHVALQVQVEASELGLYDWSGRTARYHQMQIRGYLGFRECSREDADKLAAWLAAQVCEAEQRHDPVRVELLARCRTERIEPPTSKRVDRTIRSALRTAEQNLTARITARLPDQAAAQHSALVLGVMTG</sequence>
<dbReference type="EMBL" id="VCKW01000085">
    <property type="protein sequence ID" value="TMQ99255.1"/>
    <property type="molecule type" value="Genomic_DNA"/>
</dbReference>